<dbReference type="InterPro" id="IPR050109">
    <property type="entry name" value="HTH-type_TetR-like_transc_reg"/>
</dbReference>
<protein>
    <submittedName>
        <fullName evidence="6">Putative TetR family transcriptional regulator</fullName>
    </submittedName>
</protein>
<evidence type="ECO:0000313" key="6">
    <source>
        <dbReference type="EMBL" id="GAK71085.1"/>
    </source>
</evidence>
<dbReference type="GO" id="GO:0000976">
    <property type="term" value="F:transcription cis-regulatory region binding"/>
    <property type="evidence" value="ECO:0007669"/>
    <property type="project" value="TreeGrafter"/>
</dbReference>
<dbReference type="PANTHER" id="PTHR30055:SF234">
    <property type="entry name" value="HTH-TYPE TRANSCRIPTIONAL REGULATOR BETI"/>
    <property type="match status" value="1"/>
</dbReference>
<reference evidence="6 7" key="1">
    <citation type="submission" date="2014-08" db="EMBL/GenBank/DDBJ databases">
        <title>Whole genome shotgun sequence of Rhizobium rubi NBRC 13261.</title>
        <authorList>
            <person name="Katano-Makiyama Y."/>
            <person name="Hosoyama A."/>
            <person name="Hashimoto M."/>
            <person name="Hosoyama Y."/>
            <person name="Noguchi M."/>
            <person name="Tsuchikane K."/>
            <person name="Uohara A."/>
            <person name="Ohji S."/>
            <person name="Ichikawa N."/>
            <person name="Kimura A."/>
            <person name="Yamazoe A."/>
            <person name="Fujita N."/>
        </authorList>
    </citation>
    <scope>NUCLEOTIDE SEQUENCE [LARGE SCALE GENOMIC DNA]</scope>
    <source>
        <strain evidence="6 7">NBRC 13261</strain>
    </source>
</reference>
<comment type="caution">
    <text evidence="6">The sequence shown here is derived from an EMBL/GenBank/DDBJ whole genome shotgun (WGS) entry which is preliminary data.</text>
</comment>
<dbReference type="Pfam" id="PF00440">
    <property type="entry name" value="TetR_N"/>
    <property type="match status" value="1"/>
</dbReference>
<accession>A0A081CWN9</accession>
<feature type="DNA-binding region" description="H-T-H motif" evidence="4">
    <location>
        <begin position="50"/>
        <end position="69"/>
    </location>
</feature>
<dbReference type="SUPFAM" id="SSF48498">
    <property type="entry name" value="Tetracyclin repressor-like, C-terminal domain"/>
    <property type="match status" value="1"/>
</dbReference>
<organism evidence="6 7">
    <name type="scientific">Agrobacterium rubi TR3 = NBRC 13261</name>
    <dbReference type="NCBI Taxonomy" id="1368415"/>
    <lineage>
        <taxon>Bacteria</taxon>
        <taxon>Pseudomonadati</taxon>
        <taxon>Pseudomonadota</taxon>
        <taxon>Alphaproteobacteria</taxon>
        <taxon>Hyphomicrobiales</taxon>
        <taxon>Rhizobiaceae</taxon>
        <taxon>Rhizobium/Agrobacterium group</taxon>
        <taxon>Agrobacterium</taxon>
    </lineage>
</organism>
<dbReference type="InterPro" id="IPR009057">
    <property type="entry name" value="Homeodomain-like_sf"/>
</dbReference>
<dbReference type="RefSeq" id="WP_165572227.1">
    <property type="nucleotide sequence ID" value="NZ_BBJU01000015.1"/>
</dbReference>
<dbReference type="PANTHER" id="PTHR30055">
    <property type="entry name" value="HTH-TYPE TRANSCRIPTIONAL REGULATOR RUTR"/>
    <property type="match status" value="1"/>
</dbReference>
<dbReference type="SUPFAM" id="SSF46689">
    <property type="entry name" value="Homeodomain-like"/>
    <property type="match status" value="1"/>
</dbReference>
<evidence type="ECO:0000256" key="1">
    <source>
        <dbReference type="ARBA" id="ARBA00023015"/>
    </source>
</evidence>
<proteinExistence type="predicted"/>
<dbReference type="Proteomes" id="UP000028701">
    <property type="component" value="Unassembled WGS sequence"/>
</dbReference>
<dbReference type="InterPro" id="IPR001647">
    <property type="entry name" value="HTH_TetR"/>
</dbReference>
<dbReference type="PROSITE" id="PS50977">
    <property type="entry name" value="HTH_TETR_2"/>
    <property type="match status" value="1"/>
</dbReference>
<keyword evidence="3" id="KW-0804">Transcription</keyword>
<keyword evidence="1" id="KW-0805">Transcription regulation</keyword>
<dbReference type="Gene3D" id="1.10.357.10">
    <property type="entry name" value="Tetracycline Repressor, domain 2"/>
    <property type="match status" value="1"/>
</dbReference>
<dbReference type="InterPro" id="IPR036271">
    <property type="entry name" value="Tet_transcr_reg_TetR-rel_C_sf"/>
</dbReference>
<evidence type="ECO:0000256" key="3">
    <source>
        <dbReference type="ARBA" id="ARBA00023163"/>
    </source>
</evidence>
<dbReference type="PRINTS" id="PR00455">
    <property type="entry name" value="HTHTETR"/>
</dbReference>
<evidence type="ECO:0000313" key="7">
    <source>
        <dbReference type="Proteomes" id="UP000028701"/>
    </source>
</evidence>
<name>A0A081CWN9_9HYPH</name>
<dbReference type="eggNOG" id="COG1309">
    <property type="taxonomic scope" value="Bacteria"/>
</dbReference>
<evidence type="ECO:0000259" key="5">
    <source>
        <dbReference type="PROSITE" id="PS50977"/>
    </source>
</evidence>
<dbReference type="EMBL" id="BBJU01000015">
    <property type="protein sequence ID" value="GAK71085.1"/>
    <property type="molecule type" value="Genomic_DNA"/>
</dbReference>
<gene>
    <name evidence="6" type="ORF">RRU01S_15_00090</name>
</gene>
<feature type="domain" description="HTH tetR-type" evidence="5">
    <location>
        <begin position="27"/>
        <end position="87"/>
    </location>
</feature>
<sequence>MENRKLMLAIVDTAAEAPPEKRIKDRAATEKAIFSAAKGLLAEEGFQGFGINAIARRAGCDKQLIYRYFGGLEGLVAAIGEDLGSWVKDRIPEDTGGMFLLTYGDLMEKLALYYIEALRSDPLVCKIIAWEVSENTPQVKQLADARAKALAKWLERMRGSLEAPKGIDTANVNAVIFAAIQHLVISSVISGQFAGVALKTARDWDKIGTAVKRIVRGVYS</sequence>
<evidence type="ECO:0000256" key="4">
    <source>
        <dbReference type="PROSITE-ProRule" id="PRU00335"/>
    </source>
</evidence>
<dbReference type="AlphaFoldDB" id="A0A081CWN9"/>
<evidence type="ECO:0000256" key="2">
    <source>
        <dbReference type="ARBA" id="ARBA00023125"/>
    </source>
</evidence>
<dbReference type="GO" id="GO:0003700">
    <property type="term" value="F:DNA-binding transcription factor activity"/>
    <property type="evidence" value="ECO:0007669"/>
    <property type="project" value="TreeGrafter"/>
</dbReference>
<keyword evidence="2 4" id="KW-0238">DNA-binding</keyword>